<dbReference type="Proteomes" id="UP000187406">
    <property type="component" value="Unassembled WGS sequence"/>
</dbReference>
<dbReference type="AlphaFoldDB" id="A0A1Q3ANT9"/>
<protein>
    <submittedName>
        <fullName evidence="1">UBN2 domain-containing protein</fullName>
    </submittedName>
</protein>
<name>A0A1Q3ANT9_CEPFO</name>
<gene>
    <name evidence="1" type="ORF">CFOL_v3_00770</name>
</gene>
<proteinExistence type="predicted"/>
<sequence length="132" mass="15583">NKDIKTMFTKFTNIIYGLQALHKFYTTSEMVTKILRCLPRSWMHKVTAIEEAKDLNTIPLEDFLGSLMTYELSIKNKNDDEEKKKWKKKVIELKSSTNDDSEKNSDEEFALITRKFKKFFANKRKFGGNPYK</sequence>
<feature type="non-terminal residue" evidence="1">
    <location>
        <position position="1"/>
    </location>
</feature>
<dbReference type="InParanoid" id="A0A1Q3ANT9"/>
<reference evidence="2" key="1">
    <citation type="submission" date="2016-04" db="EMBL/GenBank/DDBJ databases">
        <title>Cephalotus genome sequencing.</title>
        <authorList>
            <person name="Fukushima K."/>
            <person name="Hasebe M."/>
            <person name="Fang X."/>
        </authorList>
    </citation>
    <scope>NUCLEOTIDE SEQUENCE [LARGE SCALE GENOMIC DNA]</scope>
    <source>
        <strain evidence="2">cv. St1</strain>
    </source>
</reference>
<accession>A0A1Q3ANT9</accession>
<dbReference type="Pfam" id="PF14223">
    <property type="entry name" value="Retrotran_gag_2"/>
    <property type="match status" value="1"/>
</dbReference>
<comment type="caution">
    <text evidence="1">The sequence shown here is derived from an EMBL/GenBank/DDBJ whole genome shotgun (WGS) entry which is preliminary data.</text>
</comment>
<evidence type="ECO:0000313" key="1">
    <source>
        <dbReference type="EMBL" id="GAV57232.1"/>
    </source>
</evidence>
<organism evidence="1 2">
    <name type="scientific">Cephalotus follicularis</name>
    <name type="common">Albany pitcher plant</name>
    <dbReference type="NCBI Taxonomy" id="3775"/>
    <lineage>
        <taxon>Eukaryota</taxon>
        <taxon>Viridiplantae</taxon>
        <taxon>Streptophyta</taxon>
        <taxon>Embryophyta</taxon>
        <taxon>Tracheophyta</taxon>
        <taxon>Spermatophyta</taxon>
        <taxon>Magnoliopsida</taxon>
        <taxon>eudicotyledons</taxon>
        <taxon>Gunneridae</taxon>
        <taxon>Pentapetalae</taxon>
        <taxon>rosids</taxon>
        <taxon>fabids</taxon>
        <taxon>Oxalidales</taxon>
        <taxon>Cephalotaceae</taxon>
        <taxon>Cephalotus</taxon>
    </lineage>
</organism>
<keyword evidence="2" id="KW-1185">Reference proteome</keyword>
<evidence type="ECO:0000313" key="2">
    <source>
        <dbReference type="Proteomes" id="UP000187406"/>
    </source>
</evidence>
<dbReference type="EMBL" id="BDDD01000024">
    <property type="protein sequence ID" value="GAV57232.1"/>
    <property type="molecule type" value="Genomic_DNA"/>
</dbReference>